<proteinExistence type="predicted"/>
<dbReference type="InterPro" id="IPR011009">
    <property type="entry name" value="Kinase-like_dom_sf"/>
</dbReference>
<evidence type="ECO:0000259" key="1">
    <source>
        <dbReference type="PROSITE" id="PS50011"/>
    </source>
</evidence>
<keyword evidence="3" id="KW-1185">Reference proteome</keyword>
<evidence type="ECO:0000313" key="3">
    <source>
        <dbReference type="Proteomes" id="UP000313359"/>
    </source>
</evidence>
<dbReference type="AlphaFoldDB" id="A0A5C2S927"/>
<dbReference type="EMBL" id="ML122268">
    <property type="protein sequence ID" value="RPD59778.1"/>
    <property type="molecule type" value="Genomic_DNA"/>
</dbReference>
<organism evidence="2 3">
    <name type="scientific">Lentinus tigrinus ALCF2SS1-6</name>
    <dbReference type="NCBI Taxonomy" id="1328759"/>
    <lineage>
        <taxon>Eukaryota</taxon>
        <taxon>Fungi</taxon>
        <taxon>Dikarya</taxon>
        <taxon>Basidiomycota</taxon>
        <taxon>Agaricomycotina</taxon>
        <taxon>Agaricomycetes</taxon>
        <taxon>Polyporales</taxon>
        <taxon>Polyporaceae</taxon>
        <taxon>Lentinus</taxon>
    </lineage>
</organism>
<gene>
    <name evidence="2" type="ORF">L227DRAFT_502902</name>
</gene>
<dbReference type="SUPFAM" id="SSF56112">
    <property type="entry name" value="Protein kinase-like (PK-like)"/>
    <property type="match status" value="1"/>
</dbReference>
<dbReference type="STRING" id="1328759.A0A5C2S927"/>
<sequence>MVLFWDAYRTWLSARGVKLYPLVRVASTKLWVAPETMVSALATWPHALRLPDKQFVNEFLDIDLKIAPAQDAVGRDVMLKVTSKDSVEYCICQDLLRCDIASKKNFQGVLPPLAILDTPHQFSFIVTPRWGHSGKLQMFETVGDVIHYVRCLLKGLAFLHNRRIAHRDLDRHNILVNCYSLHRPVSTLNAEMREHRRSSEIVYCLFDFDRALQLPLDTPLKSCRVAASEAMVALSPYHPLDVSFGESEYNPFAFDVACLGNMFKLYLSHATFEFPMLAPLFDKMTTHIISERFSAPEALEFLEYAIETSTKVAYALPVTLAVDWDCLRNPSIYWLTLSPAFHVSWEAYKTPPLSWTYDVLDHIADHPVGWKLLIFLRRVVGI</sequence>
<dbReference type="GO" id="GO:0004672">
    <property type="term" value="F:protein kinase activity"/>
    <property type="evidence" value="ECO:0007669"/>
    <property type="project" value="InterPro"/>
</dbReference>
<dbReference type="Proteomes" id="UP000313359">
    <property type="component" value="Unassembled WGS sequence"/>
</dbReference>
<dbReference type="PROSITE" id="PS50011">
    <property type="entry name" value="PROTEIN_KINASE_DOM"/>
    <property type="match status" value="1"/>
</dbReference>
<feature type="domain" description="Protein kinase" evidence="1">
    <location>
        <begin position="1"/>
        <end position="332"/>
    </location>
</feature>
<dbReference type="OrthoDB" id="2722301at2759"/>
<dbReference type="GO" id="GO:0005524">
    <property type="term" value="F:ATP binding"/>
    <property type="evidence" value="ECO:0007669"/>
    <property type="project" value="InterPro"/>
</dbReference>
<dbReference type="Gene3D" id="1.10.510.10">
    <property type="entry name" value="Transferase(Phosphotransferase) domain 1"/>
    <property type="match status" value="1"/>
</dbReference>
<protein>
    <recommendedName>
        <fullName evidence="1">Protein kinase domain-containing protein</fullName>
    </recommendedName>
</protein>
<dbReference type="InterPro" id="IPR000719">
    <property type="entry name" value="Prot_kinase_dom"/>
</dbReference>
<accession>A0A5C2S927</accession>
<reference evidence="2" key="1">
    <citation type="journal article" date="2018" name="Genome Biol. Evol.">
        <title>Genomics and development of Lentinus tigrinus, a white-rot wood-decaying mushroom with dimorphic fruiting bodies.</title>
        <authorList>
            <person name="Wu B."/>
            <person name="Xu Z."/>
            <person name="Knudson A."/>
            <person name="Carlson A."/>
            <person name="Chen N."/>
            <person name="Kovaka S."/>
            <person name="LaButti K."/>
            <person name="Lipzen A."/>
            <person name="Pennachio C."/>
            <person name="Riley R."/>
            <person name="Schakwitz W."/>
            <person name="Umezawa K."/>
            <person name="Ohm R.A."/>
            <person name="Grigoriev I.V."/>
            <person name="Nagy L.G."/>
            <person name="Gibbons J."/>
            <person name="Hibbett D."/>
        </authorList>
    </citation>
    <scope>NUCLEOTIDE SEQUENCE [LARGE SCALE GENOMIC DNA]</scope>
    <source>
        <strain evidence="2">ALCF2SS1-6</strain>
    </source>
</reference>
<evidence type="ECO:0000313" key="2">
    <source>
        <dbReference type="EMBL" id="RPD59778.1"/>
    </source>
</evidence>
<name>A0A5C2S927_9APHY</name>